<evidence type="ECO:0000256" key="2">
    <source>
        <dbReference type="SAM" id="SignalP"/>
    </source>
</evidence>
<keyword evidence="2" id="KW-0732">Signal</keyword>
<feature type="region of interest" description="Disordered" evidence="1">
    <location>
        <begin position="40"/>
        <end position="69"/>
    </location>
</feature>
<evidence type="ECO:0008006" key="5">
    <source>
        <dbReference type="Google" id="ProtNLM"/>
    </source>
</evidence>
<feature type="non-terminal residue" evidence="3">
    <location>
        <position position="138"/>
    </location>
</feature>
<reference evidence="3" key="1">
    <citation type="submission" date="2023-06" db="EMBL/GenBank/DDBJ databases">
        <authorList>
            <person name="Delattre M."/>
        </authorList>
    </citation>
    <scope>NUCLEOTIDE SEQUENCE</scope>
    <source>
        <strain evidence="3">AF72</strain>
    </source>
</reference>
<dbReference type="Proteomes" id="UP001177023">
    <property type="component" value="Unassembled WGS sequence"/>
</dbReference>
<name>A0AA36DJC2_9BILA</name>
<gene>
    <name evidence="3" type="ORF">MSPICULIGERA_LOCUS25136</name>
</gene>
<evidence type="ECO:0000313" key="3">
    <source>
        <dbReference type="EMBL" id="CAJ0587159.1"/>
    </source>
</evidence>
<organism evidence="3 4">
    <name type="scientific">Mesorhabditis spiculigera</name>
    <dbReference type="NCBI Taxonomy" id="96644"/>
    <lineage>
        <taxon>Eukaryota</taxon>
        <taxon>Metazoa</taxon>
        <taxon>Ecdysozoa</taxon>
        <taxon>Nematoda</taxon>
        <taxon>Chromadorea</taxon>
        <taxon>Rhabditida</taxon>
        <taxon>Rhabditina</taxon>
        <taxon>Rhabditomorpha</taxon>
        <taxon>Rhabditoidea</taxon>
        <taxon>Rhabditidae</taxon>
        <taxon>Mesorhabditinae</taxon>
        <taxon>Mesorhabditis</taxon>
    </lineage>
</organism>
<evidence type="ECO:0000256" key="1">
    <source>
        <dbReference type="SAM" id="MobiDB-lite"/>
    </source>
</evidence>
<accession>A0AA36DJC2</accession>
<feature type="chain" id="PRO_5041438340" description="Secreted protein" evidence="2">
    <location>
        <begin position="17"/>
        <end position="138"/>
    </location>
</feature>
<dbReference type="EMBL" id="CATQJA010002709">
    <property type="protein sequence ID" value="CAJ0587159.1"/>
    <property type="molecule type" value="Genomic_DNA"/>
</dbReference>
<comment type="caution">
    <text evidence="3">The sequence shown here is derived from an EMBL/GenBank/DDBJ whole genome shotgun (WGS) entry which is preliminary data.</text>
</comment>
<evidence type="ECO:0000313" key="4">
    <source>
        <dbReference type="Proteomes" id="UP001177023"/>
    </source>
</evidence>
<feature type="signal peptide" evidence="2">
    <location>
        <begin position="1"/>
        <end position="16"/>
    </location>
</feature>
<keyword evidence="4" id="KW-1185">Reference proteome</keyword>
<proteinExistence type="predicted"/>
<protein>
    <recommendedName>
        <fullName evidence="5">Secreted protein</fullName>
    </recommendedName>
</protein>
<dbReference type="AlphaFoldDB" id="A0AA36DJC2"/>
<sequence length="138" mass="15470">MLRIAAVIALACVVEGRPFEDQEIGGRPLFYLTPRGRPWHPLSIDNTDDEGKDRPRQMRRAASIEEPSSVVEPVIQSGSLRFSVTPLTRPSFSNSITFEAADGFRHPTNRFRHHAGQPASKTSLSDFVVRSPGQRFHF</sequence>